<gene>
    <name evidence="2" type="ORF">C5749_05845</name>
</gene>
<keyword evidence="1" id="KW-1133">Transmembrane helix</keyword>
<dbReference type="AlphaFoldDB" id="A0A2S9JU24"/>
<dbReference type="EMBL" id="PVBS01000001">
    <property type="protein sequence ID" value="PRD56750.1"/>
    <property type="molecule type" value="Genomic_DNA"/>
</dbReference>
<evidence type="ECO:0000256" key="1">
    <source>
        <dbReference type="SAM" id="Phobius"/>
    </source>
</evidence>
<dbReference type="Proteomes" id="UP000238642">
    <property type="component" value="Unassembled WGS sequence"/>
</dbReference>
<dbReference type="RefSeq" id="WP_105723870.1">
    <property type="nucleotide sequence ID" value="NZ_PVBS01000001.1"/>
</dbReference>
<proteinExistence type="predicted"/>
<reference evidence="2 3" key="1">
    <citation type="submission" date="2018-02" db="EMBL/GenBank/DDBJ databases">
        <title>The draft genome of Sphingobacterium gobiense H7.</title>
        <authorList>
            <person name="Li L."/>
            <person name="Liu L."/>
            <person name="Zhang X."/>
            <person name="Wang T."/>
            <person name="Liang L."/>
        </authorList>
    </citation>
    <scope>NUCLEOTIDE SEQUENCE [LARGE SCALE GENOMIC DNA]</scope>
    <source>
        <strain evidence="2 3">ACCC 05757</strain>
    </source>
</reference>
<accession>A0A2S9JU24</accession>
<comment type="caution">
    <text evidence="2">The sequence shown here is derived from an EMBL/GenBank/DDBJ whole genome shotgun (WGS) entry which is preliminary data.</text>
</comment>
<evidence type="ECO:0000313" key="2">
    <source>
        <dbReference type="EMBL" id="PRD56750.1"/>
    </source>
</evidence>
<name>A0A2S9JU24_9SPHI</name>
<keyword evidence="1" id="KW-0812">Transmembrane</keyword>
<keyword evidence="1" id="KW-0472">Membrane</keyword>
<feature type="transmembrane region" description="Helical" evidence="1">
    <location>
        <begin position="22"/>
        <end position="41"/>
    </location>
</feature>
<organism evidence="2 3">
    <name type="scientific">Sphingobacterium gobiense</name>
    <dbReference type="NCBI Taxonomy" id="1382456"/>
    <lineage>
        <taxon>Bacteria</taxon>
        <taxon>Pseudomonadati</taxon>
        <taxon>Bacteroidota</taxon>
        <taxon>Sphingobacteriia</taxon>
        <taxon>Sphingobacteriales</taxon>
        <taxon>Sphingobacteriaceae</taxon>
        <taxon>Sphingobacterium</taxon>
    </lineage>
</organism>
<keyword evidence="3" id="KW-1185">Reference proteome</keyword>
<sequence>MALLCVCAVYEWFLERDNWKDIIIPIISGLAIPALIFLMTVGREKYRLRYDNYIFRDSLFFKLRAWKEDIQLSISALRKQMLELNNIDNEVKELHFRSKNVSDLIDVSFERCIEAFQAEIAKGKGFATDFNNLTDSLDVVGSINEQHYHIFFKQYSLERLELHNSNVFILKEIDEIVKDSRRRVHPDKNGRLTDIWLEINRAWSEFELEKPSFEERETLLKAVKSLGEEAIKVYSSKTDSADTIIRSITQVLENMQRFVTLNDELKTQLENYLSQYALAVERIDILLPEIRTNKPRVL</sequence>
<protein>
    <submittedName>
        <fullName evidence="2">Uncharacterized protein</fullName>
    </submittedName>
</protein>
<evidence type="ECO:0000313" key="3">
    <source>
        <dbReference type="Proteomes" id="UP000238642"/>
    </source>
</evidence>